<dbReference type="GO" id="GO:0003677">
    <property type="term" value="F:DNA binding"/>
    <property type="evidence" value="ECO:0007669"/>
    <property type="project" value="UniProtKB-KW"/>
</dbReference>
<gene>
    <name evidence="5" type="ORF">KAK06_22295</name>
</gene>
<dbReference type="PANTHER" id="PTHR33164:SF94">
    <property type="entry name" value="TRANSCRIPTIONAL REGULATORY PROTEIN-RELATED"/>
    <property type="match status" value="1"/>
</dbReference>
<dbReference type="Gene3D" id="1.10.10.10">
    <property type="entry name" value="Winged helix-like DNA-binding domain superfamily/Winged helix DNA-binding domain"/>
    <property type="match status" value="1"/>
</dbReference>
<dbReference type="InterPro" id="IPR039422">
    <property type="entry name" value="MarR/SlyA-like"/>
</dbReference>
<dbReference type="Proteomes" id="UP000678374">
    <property type="component" value="Unassembled WGS sequence"/>
</dbReference>
<dbReference type="InterPro" id="IPR036390">
    <property type="entry name" value="WH_DNA-bd_sf"/>
</dbReference>
<dbReference type="GO" id="GO:0006950">
    <property type="term" value="P:response to stress"/>
    <property type="evidence" value="ECO:0007669"/>
    <property type="project" value="TreeGrafter"/>
</dbReference>
<evidence type="ECO:0000256" key="1">
    <source>
        <dbReference type="ARBA" id="ARBA00023015"/>
    </source>
</evidence>
<dbReference type="GO" id="GO:0003700">
    <property type="term" value="F:DNA-binding transcription factor activity"/>
    <property type="evidence" value="ECO:0007669"/>
    <property type="project" value="InterPro"/>
</dbReference>
<dbReference type="SMART" id="SM00347">
    <property type="entry name" value="HTH_MARR"/>
    <property type="match status" value="1"/>
</dbReference>
<dbReference type="InterPro" id="IPR023187">
    <property type="entry name" value="Tscrpt_reg_MarR-type_CS"/>
</dbReference>
<dbReference type="PROSITE" id="PS01117">
    <property type="entry name" value="HTH_MARR_1"/>
    <property type="match status" value="1"/>
</dbReference>
<name>A0A940YPH9_9BURK</name>
<evidence type="ECO:0000313" key="5">
    <source>
        <dbReference type="EMBL" id="MBQ0961686.1"/>
    </source>
</evidence>
<accession>A0A940YPH9</accession>
<keyword evidence="6" id="KW-1185">Reference proteome</keyword>
<reference evidence="5" key="1">
    <citation type="submission" date="2021-04" db="EMBL/GenBank/DDBJ databases">
        <title>The genome sequence of Ideonella sp. 4Y11.</title>
        <authorList>
            <person name="Liu Y."/>
        </authorList>
    </citation>
    <scope>NUCLEOTIDE SEQUENCE</scope>
    <source>
        <strain evidence="5">4Y11</strain>
    </source>
</reference>
<evidence type="ECO:0000259" key="4">
    <source>
        <dbReference type="PROSITE" id="PS50995"/>
    </source>
</evidence>
<evidence type="ECO:0000313" key="6">
    <source>
        <dbReference type="Proteomes" id="UP000678374"/>
    </source>
</evidence>
<dbReference type="InterPro" id="IPR036388">
    <property type="entry name" value="WH-like_DNA-bd_sf"/>
</dbReference>
<evidence type="ECO:0000256" key="3">
    <source>
        <dbReference type="ARBA" id="ARBA00023163"/>
    </source>
</evidence>
<evidence type="ECO:0000256" key="2">
    <source>
        <dbReference type="ARBA" id="ARBA00023125"/>
    </source>
</evidence>
<keyword evidence="2" id="KW-0238">DNA-binding</keyword>
<dbReference type="EMBL" id="JAGQDE010000035">
    <property type="protein sequence ID" value="MBQ0961686.1"/>
    <property type="molecule type" value="Genomic_DNA"/>
</dbReference>
<feature type="domain" description="HTH marR-type" evidence="4">
    <location>
        <begin position="10"/>
        <end position="149"/>
    </location>
</feature>
<sequence>MSAALKPVPHADLAEVCAQAVLAQVPLLMREIRSAMRQAAPEGLTVPQFRALLFAQREPGGSVGALATHLGVTLPTASVAVTALAERGLLRVHADPHDRRRRLIRLSAEGRRIVDAAWSRTAAGFAERLSRLPAAQLHTTPQALQALAGALISRS</sequence>
<protein>
    <submittedName>
        <fullName evidence="5">Winged helix-turn-helix transcriptional regulator</fullName>
    </submittedName>
</protein>
<proteinExistence type="predicted"/>
<dbReference type="InterPro" id="IPR000835">
    <property type="entry name" value="HTH_MarR-typ"/>
</dbReference>
<dbReference type="AlphaFoldDB" id="A0A940YPH9"/>
<keyword evidence="3" id="KW-0804">Transcription</keyword>
<dbReference type="RefSeq" id="WP_210804372.1">
    <property type="nucleotide sequence ID" value="NZ_JAGQDE010000035.1"/>
</dbReference>
<dbReference type="Pfam" id="PF12802">
    <property type="entry name" value="MarR_2"/>
    <property type="match status" value="1"/>
</dbReference>
<comment type="caution">
    <text evidence="5">The sequence shown here is derived from an EMBL/GenBank/DDBJ whole genome shotgun (WGS) entry which is preliminary data.</text>
</comment>
<organism evidence="5 6">
    <name type="scientific">Ideonella aquatica</name>
    <dbReference type="NCBI Taxonomy" id="2824119"/>
    <lineage>
        <taxon>Bacteria</taxon>
        <taxon>Pseudomonadati</taxon>
        <taxon>Pseudomonadota</taxon>
        <taxon>Betaproteobacteria</taxon>
        <taxon>Burkholderiales</taxon>
        <taxon>Sphaerotilaceae</taxon>
        <taxon>Ideonella</taxon>
    </lineage>
</organism>
<dbReference type="SUPFAM" id="SSF46785">
    <property type="entry name" value="Winged helix' DNA-binding domain"/>
    <property type="match status" value="1"/>
</dbReference>
<keyword evidence="1" id="KW-0805">Transcription regulation</keyword>
<dbReference type="PANTHER" id="PTHR33164">
    <property type="entry name" value="TRANSCRIPTIONAL REGULATOR, MARR FAMILY"/>
    <property type="match status" value="1"/>
</dbReference>
<dbReference type="PROSITE" id="PS50995">
    <property type="entry name" value="HTH_MARR_2"/>
    <property type="match status" value="1"/>
</dbReference>